<reference evidence="1 2" key="1">
    <citation type="submission" date="2020-04" db="EMBL/GenBank/DDBJ databases">
        <title>Donghicola sp., a member of the Rhodobacteraceae family isolated from mangrove forest in Thailand.</title>
        <authorList>
            <person name="Charoenyingcharoen P."/>
            <person name="Yukphan P."/>
        </authorList>
    </citation>
    <scope>NUCLEOTIDE SEQUENCE [LARGE SCALE GENOMIC DNA]</scope>
    <source>
        <strain evidence="1 2">B5-SW-15</strain>
    </source>
</reference>
<dbReference type="EMBL" id="JABCJE010000017">
    <property type="protein sequence ID" value="NVO25511.1"/>
    <property type="molecule type" value="Genomic_DNA"/>
</dbReference>
<accession>A0A850QI98</accession>
<dbReference type="RefSeq" id="WP_177159053.1">
    <property type="nucleotide sequence ID" value="NZ_JABCJE010000017.1"/>
</dbReference>
<dbReference type="Gene3D" id="1.10.645.10">
    <property type="entry name" value="Cytochrome-c3 Hydrogenase, chain B"/>
    <property type="match status" value="1"/>
</dbReference>
<protein>
    <submittedName>
        <fullName evidence="1">Hydrogenase expression/formation protein HupK</fullName>
    </submittedName>
</protein>
<organism evidence="1 2">
    <name type="scientific">Donghicola mangrovi</name>
    <dbReference type="NCBI Taxonomy" id="2729614"/>
    <lineage>
        <taxon>Bacteria</taxon>
        <taxon>Pseudomonadati</taxon>
        <taxon>Pseudomonadota</taxon>
        <taxon>Alphaproteobacteria</taxon>
        <taxon>Rhodobacterales</taxon>
        <taxon>Roseobacteraceae</taxon>
        <taxon>Donghicola</taxon>
    </lineage>
</organism>
<name>A0A850QI98_9RHOB</name>
<dbReference type="InterPro" id="IPR029014">
    <property type="entry name" value="NiFe-Hase_large"/>
</dbReference>
<proteinExistence type="predicted"/>
<dbReference type="Proteomes" id="UP000592216">
    <property type="component" value="Unassembled WGS sequence"/>
</dbReference>
<evidence type="ECO:0000313" key="1">
    <source>
        <dbReference type="EMBL" id="NVO25511.1"/>
    </source>
</evidence>
<sequence>MGAVRDIRPSGLWVEQPVKLPIHLMVIGRPAEEVAETLPRVFNLCRTAQRMAVRAALGLSVAPDEEFELAAEIRREHLVKLCLMLPQKLGLAPLPVRGDTDRALAEVLFGGSLPERLEDLVNRPSAFQPMVQELIRRFAPEEAVANGLPLSCDVEILGERAQENSVGTRRTDHPLMQDIEARYGRGPLWRVTARALDLEALIHGWHPELKVLSKGHAIVPAARGIYAVSAEVTDGRVTRFCRMTPTDHLLCKGGIMEQTLETLPAHKHNEAALLVEILDPCTPVSLKGLPDA</sequence>
<gene>
    <name evidence="1" type="ORF">HJ536_19335</name>
</gene>
<comment type="caution">
    <text evidence="1">The sequence shown here is derived from an EMBL/GenBank/DDBJ whole genome shotgun (WGS) entry which is preliminary data.</text>
</comment>
<dbReference type="SUPFAM" id="SSF56762">
    <property type="entry name" value="HydB/Nqo4-like"/>
    <property type="match status" value="1"/>
</dbReference>
<evidence type="ECO:0000313" key="2">
    <source>
        <dbReference type="Proteomes" id="UP000592216"/>
    </source>
</evidence>
<dbReference type="AlphaFoldDB" id="A0A850QI98"/>